<keyword evidence="7" id="KW-1185">Reference proteome</keyword>
<evidence type="ECO:0000256" key="4">
    <source>
        <dbReference type="ARBA" id="ARBA00022723"/>
    </source>
</evidence>
<sequence>MAYTLYTNTGGLIVIQAQDLIAAIEKFAPQKLAESGDPTGLQIGDPNQSISRVMTALDVRPEVVQEAIAKNVDFIWAHHEAMFFPAKNLDLSQPQNKMYADLINNHIVVYASHTNLDSAQGGLNDWLAETLGIKNVVPLIPNDDKVTGLGRIGELDKALSVQAFAKTMSQLFQVKTVRVITKDLNKPVKKVAVLGGDGGKWWTVAQRAGADAYVTADVYYHTGHDILAHDFTVIDPDHHMEAIANRYMAKKITAWFGDELVAFETGINTDPYTYI</sequence>
<evidence type="ECO:0000256" key="5">
    <source>
        <dbReference type="PIRSR" id="PIRSR602678-1"/>
    </source>
</evidence>
<dbReference type="PANTHER" id="PTHR13799">
    <property type="entry name" value="NGG1 INTERACTING FACTOR 3"/>
    <property type="match status" value="1"/>
</dbReference>
<reference evidence="6 7" key="1">
    <citation type="journal article" date="2008" name="J. Bacteriol.">
        <title>Complete genome sequence of Leuconostoc citreum KM20.</title>
        <authorList>
            <person name="Kim J.F."/>
            <person name="Jeong H."/>
            <person name="Lee J.-S."/>
            <person name="Choi S.-H."/>
            <person name="Ha M."/>
            <person name="Hur C.-G."/>
            <person name="Kim J.-S."/>
            <person name="Lee S."/>
            <person name="Park H.-S."/>
            <person name="Park Y.-H."/>
            <person name="Oh T.K."/>
        </authorList>
    </citation>
    <scope>NUCLEOTIDE SEQUENCE [LARGE SCALE GENOMIC DNA]</scope>
    <source>
        <strain evidence="6 7">KM20</strain>
    </source>
</reference>
<dbReference type="eggNOG" id="COG0327">
    <property type="taxonomic scope" value="Bacteria"/>
</dbReference>
<dbReference type="STRING" id="349519.LCK_00948"/>
<dbReference type="KEGG" id="lci:LCK_00948"/>
<dbReference type="OrthoDB" id="9792792at2"/>
<dbReference type="SUPFAM" id="SSF102705">
    <property type="entry name" value="NIF3 (NGG1p interacting factor 3)-like"/>
    <property type="match status" value="1"/>
</dbReference>
<evidence type="ECO:0000256" key="1">
    <source>
        <dbReference type="ARBA" id="ARBA00006964"/>
    </source>
</evidence>
<feature type="binding site" evidence="5">
    <location>
        <position position="241"/>
    </location>
    <ligand>
        <name>a divalent metal cation</name>
        <dbReference type="ChEBI" id="CHEBI:60240"/>
        <label>1</label>
    </ligand>
</feature>
<name>B1MZ23_LEUCK</name>
<dbReference type="PANTHER" id="PTHR13799:SF14">
    <property type="entry name" value="GTP CYCLOHYDROLASE 1 TYPE 2 HOMOLOG"/>
    <property type="match status" value="1"/>
</dbReference>
<dbReference type="EMBL" id="DQ489736">
    <property type="protein sequence ID" value="ACA82775.1"/>
    <property type="molecule type" value="Genomic_DNA"/>
</dbReference>
<evidence type="ECO:0000256" key="2">
    <source>
        <dbReference type="ARBA" id="ARBA00011643"/>
    </source>
</evidence>
<feature type="binding site" evidence="5">
    <location>
        <position position="79"/>
    </location>
    <ligand>
        <name>a divalent metal cation</name>
        <dbReference type="ChEBI" id="CHEBI:60240"/>
        <label>1</label>
    </ligand>
</feature>
<dbReference type="FunFam" id="3.40.1390.30:FF:000001">
    <property type="entry name" value="GTP cyclohydrolase 1 type 2"/>
    <property type="match status" value="1"/>
</dbReference>
<accession>B1MZ23</accession>
<organism evidence="6 7">
    <name type="scientific">Leuconostoc citreum (strain KM20)</name>
    <dbReference type="NCBI Taxonomy" id="349519"/>
    <lineage>
        <taxon>Bacteria</taxon>
        <taxon>Bacillati</taxon>
        <taxon>Bacillota</taxon>
        <taxon>Bacilli</taxon>
        <taxon>Lactobacillales</taxon>
        <taxon>Lactobacillaceae</taxon>
        <taxon>Leuconostoc</taxon>
    </lineage>
</organism>
<dbReference type="AlphaFoldDB" id="B1MZ23"/>
<dbReference type="HOGENOM" id="CLU_037423_2_0_9"/>
<protein>
    <recommendedName>
        <fullName evidence="3">GTP cyclohydrolase 1 type 2 homolog</fullName>
    </recommendedName>
</protein>
<dbReference type="Gene3D" id="3.40.1390.30">
    <property type="entry name" value="NIF3 (NGG1p interacting factor 3)-like"/>
    <property type="match status" value="2"/>
</dbReference>
<gene>
    <name evidence="6" type="ordered locus">LCK_00948</name>
</gene>
<dbReference type="GO" id="GO:0046872">
    <property type="term" value="F:metal ion binding"/>
    <property type="evidence" value="ECO:0007669"/>
    <property type="project" value="UniProtKB-KW"/>
</dbReference>
<comment type="subunit">
    <text evidence="2">Homohexamer.</text>
</comment>
<keyword evidence="4 5" id="KW-0479">Metal-binding</keyword>
<evidence type="ECO:0000313" key="7">
    <source>
        <dbReference type="Proteomes" id="UP000002166"/>
    </source>
</evidence>
<dbReference type="InterPro" id="IPR036069">
    <property type="entry name" value="DUF34/NIF3_sf"/>
</dbReference>
<dbReference type="NCBIfam" id="TIGR00486">
    <property type="entry name" value="YbgI_SA1388"/>
    <property type="match status" value="1"/>
</dbReference>
<dbReference type="Proteomes" id="UP000002166">
    <property type="component" value="Chromosome"/>
</dbReference>
<feature type="binding site" evidence="5">
    <location>
        <position position="117"/>
    </location>
    <ligand>
        <name>a divalent metal cation</name>
        <dbReference type="ChEBI" id="CHEBI:60240"/>
        <label>1</label>
    </ligand>
</feature>
<evidence type="ECO:0000256" key="3">
    <source>
        <dbReference type="ARBA" id="ARBA00022112"/>
    </source>
</evidence>
<proteinExistence type="inferred from homology"/>
<comment type="similarity">
    <text evidence="1">Belongs to the GTP cyclohydrolase I type 2/NIF3 family.</text>
</comment>
<dbReference type="InterPro" id="IPR002678">
    <property type="entry name" value="DUF34/NIF3"/>
</dbReference>
<evidence type="ECO:0000313" key="6">
    <source>
        <dbReference type="EMBL" id="ACA82775.1"/>
    </source>
</evidence>
<feature type="binding site" evidence="5">
    <location>
        <position position="238"/>
    </location>
    <ligand>
        <name>a divalent metal cation</name>
        <dbReference type="ChEBI" id="CHEBI:60240"/>
        <label>1</label>
    </ligand>
</feature>
<dbReference type="GO" id="GO:0005737">
    <property type="term" value="C:cytoplasm"/>
    <property type="evidence" value="ECO:0007669"/>
    <property type="project" value="TreeGrafter"/>
</dbReference>
<dbReference type="Pfam" id="PF01784">
    <property type="entry name" value="DUF34_NIF3"/>
    <property type="match status" value="1"/>
</dbReference>
<feature type="binding site" evidence="5">
    <location>
        <position position="78"/>
    </location>
    <ligand>
        <name>a divalent metal cation</name>
        <dbReference type="ChEBI" id="CHEBI:60240"/>
        <label>1</label>
    </ligand>
</feature>